<feature type="transmembrane region" description="Helical" evidence="1">
    <location>
        <begin position="6"/>
        <end position="25"/>
    </location>
</feature>
<keyword evidence="3" id="KW-1185">Reference proteome</keyword>
<gene>
    <name evidence="2" type="ORF">DBZ36_00300</name>
</gene>
<keyword evidence="1" id="KW-0812">Transmembrane</keyword>
<dbReference type="AlphaFoldDB" id="A0A420EN96"/>
<dbReference type="Proteomes" id="UP000286482">
    <property type="component" value="Unassembled WGS sequence"/>
</dbReference>
<reference evidence="2 3" key="1">
    <citation type="submission" date="2018-09" db="EMBL/GenBank/DDBJ databases">
        <authorList>
            <person name="Wang Z."/>
        </authorList>
    </citation>
    <scope>NUCLEOTIDE SEQUENCE [LARGE SCALE GENOMIC DNA]</scope>
    <source>
        <strain evidence="2 3">ALS 81</strain>
    </source>
</reference>
<proteinExistence type="predicted"/>
<protein>
    <recommendedName>
        <fullName evidence="4">Transmembrane protein</fullName>
    </recommendedName>
</protein>
<dbReference type="EMBL" id="RAQO01000001">
    <property type="protein sequence ID" value="RKF22123.1"/>
    <property type="molecule type" value="Genomic_DNA"/>
</dbReference>
<evidence type="ECO:0000313" key="2">
    <source>
        <dbReference type="EMBL" id="RKF22123.1"/>
    </source>
</evidence>
<sequence length="96" mass="10575">MKSLNVFWVSLLFVFLLVLAFIMSATRKGYSNVFIDNRCTSVDFNEMSETTKIPASHTANFLLPGMKLSTTIDSSDISAVDTRCTEVSVNCGACHN</sequence>
<comment type="caution">
    <text evidence="2">The sequence shown here is derived from an EMBL/GenBank/DDBJ whole genome shotgun (WGS) entry which is preliminary data.</text>
</comment>
<evidence type="ECO:0000313" key="3">
    <source>
        <dbReference type="Proteomes" id="UP000286482"/>
    </source>
</evidence>
<evidence type="ECO:0008006" key="4">
    <source>
        <dbReference type="Google" id="ProtNLM"/>
    </source>
</evidence>
<keyword evidence="1" id="KW-0472">Membrane</keyword>
<keyword evidence="1" id="KW-1133">Transmembrane helix</keyword>
<evidence type="ECO:0000256" key="1">
    <source>
        <dbReference type="SAM" id="Phobius"/>
    </source>
</evidence>
<name>A0A420EN96_9ALTE</name>
<accession>A0A420EN96</accession>
<organism evidence="2 3">
    <name type="scientific">Alginatibacterium sediminis</name>
    <dbReference type="NCBI Taxonomy" id="2164068"/>
    <lineage>
        <taxon>Bacteria</taxon>
        <taxon>Pseudomonadati</taxon>
        <taxon>Pseudomonadota</taxon>
        <taxon>Gammaproteobacteria</taxon>
        <taxon>Alteromonadales</taxon>
        <taxon>Alteromonadaceae</taxon>
        <taxon>Alginatibacterium</taxon>
    </lineage>
</organism>